<dbReference type="PANTHER" id="PTHR11371:SF29">
    <property type="entry name" value="DEOXYRIBONUCLEASE-1-LIKE 2"/>
    <property type="match status" value="1"/>
</dbReference>
<organism evidence="13 14">
    <name type="scientific">Laticauda laticaudata</name>
    <name type="common">Blue-ringed sea krait</name>
    <name type="synonym">Blue-lipped sea krait</name>
    <dbReference type="NCBI Taxonomy" id="8630"/>
    <lineage>
        <taxon>Eukaryota</taxon>
        <taxon>Metazoa</taxon>
        <taxon>Chordata</taxon>
        <taxon>Craniata</taxon>
        <taxon>Vertebrata</taxon>
        <taxon>Euteleostomi</taxon>
        <taxon>Lepidosauria</taxon>
        <taxon>Squamata</taxon>
        <taxon>Bifurcata</taxon>
        <taxon>Unidentata</taxon>
        <taxon>Episquamata</taxon>
        <taxon>Toxicofera</taxon>
        <taxon>Serpentes</taxon>
        <taxon>Colubroidea</taxon>
        <taxon>Elapidae</taxon>
        <taxon>Laticaudinae</taxon>
        <taxon>Laticauda</taxon>
    </lineage>
</organism>
<evidence type="ECO:0000313" key="14">
    <source>
        <dbReference type="Proteomes" id="UP000694406"/>
    </source>
</evidence>
<dbReference type="InterPro" id="IPR036691">
    <property type="entry name" value="Endo/exonu/phosph_ase_sf"/>
</dbReference>
<dbReference type="GO" id="GO:0004530">
    <property type="term" value="F:deoxyribonuclease I activity"/>
    <property type="evidence" value="ECO:0007669"/>
    <property type="project" value="TreeGrafter"/>
</dbReference>
<keyword evidence="11" id="KW-1015">Disulfide bond</keyword>
<name>A0A8C5S475_LATLA</name>
<dbReference type="SUPFAM" id="SSF56219">
    <property type="entry name" value="DNase I-like"/>
    <property type="match status" value="1"/>
</dbReference>
<dbReference type="SMART" id="SM00476">
    <property type="entry name" value="DNaseIc"/>
    <property type="match status" value="1"/>
</dbReference>
<dbReference type="Proteomes" id="UP000694406">
    <property type="component" value="Unplaced"/>
</dbReference>
<dbReference type="GO" id="GO:0005634">
    <property type="term" value="C:nucleus"/>
    <property type="evidence" value="ECO:0007669"/>
    <property type="project" value="TreeGrafter"/>
</dbReference>
<dbReference type="PRINTS" id="PR00130">
    <property type="entry name" value="DNASEI"/>
</dbReference>
<dbReference type="Gene3D" id="3.60.10.10">
    <property type="entry name" value="Endonuclease/exonuclease/phosphatase"/>
    <property type="match status" value="1"/>
</dbReference>
<dbReference type="InterPro" id="IPR016202">
    <property type="entry name" value="DNase_I"/>
</dbReference>
<dbReference type="InterPro" id="IPR033125">
    <property type="entry name" value="DNASE_I_2"/>
</dbReference>
<evidence type="ECO:0000256" key="6">
    <source>
        <dbReference type="ARBA" id="ARBA00022722"/>
    </source>
</evidence>
<keyword evidence="7" id="KW-0732">Signal</keyword>
<dbReference type="PROSITE" id="PS00918">
    <property type="entry name" value="DNASE_I_2"/>
    <property type="match status" value="1"/>
</dbReference>
<dbReference type="InterPro" id="IPR018057">
    <property type="entry name" value="Deoxyribonuclease-1_AS"/>
</dbReference>
<evidence type="ECO:0000256" key="10">
    <source>
        <dbReference type="ARBA" id="ARBA00022837"/>
    </source>
</evidence>
<evidence type="ECO:0000256" key="7">
    <source>
        <dbReference type="ARBA" id="ARBA00022729"/>
    </source>
</evidence>
<accession>A0A8C5S475</accession>
<evidence type="ECO:0000313" key="13">
    <source>
        <dbReference type="Ensembl" id="ENSLLTP00000012798.1"/>
    </source>
</evidence>
<keyword evidence="14" id="KW-1185">Reference proteome</keyword>
<evidence type="ECO:0000256" key="3">
    <source>
        <dbReference type="ARBA" id="ARBA00004613"/>
    </source>
</evidence>
<reference evidence="13" key="2">
    <citation type="submission" date="2025-09" db="UniProtKB">
        <authorList>
            <consortium name="Ensembl"/>
        </authorList>
    </citation>
    <scope>IDENTIFICATION</scope>
</reference>
<dbReference type="GO" id="GO:0006308">
    <property type="term" value="P:DNA catabolic process"/>
    <property type="evidence" value="ECO:0007669"/>
    <property type="project" value="InterPro"/>
</dbReference>
<evidence type="ECO:0000256" key="1">
    <source>
        <dbReference type="ARBA" id="ARBA00001913"/>
    </source>
</evidence>
<keyword evidence="6" id="KW-0540">Nuclease</keyword>
<dbReference type="PANTHER" id="PTHR11371">
    <property type="entry name" value="DEOXYRIBONUCLEASE"/>
    <property type="match status" value="1"/>
</dbReference>
<protein>
    <submittedName>
        <fullName evidence="13">Deoxyribonuclease 1 like 2</fullName>
    </submittedName>
</protein>
<keyword evidence="5" id="KW-0964">Secreted</keyword>
<feature type="domain" description="Endonuclease/exonuclease/phosphatase" evidence="12">
    <location>
        <begin position="117"/>
        <end position="358"/>
    </location>
</feature>
<proteinExistence type="inferred from homology"/>
<keyword evidence="8" id="KW-0255">Endonuclease</keyword>
<evidence type="ECO:0000256" key="2">
    <source>
        <dbReference type="ARBA" id="ARBA00001946"/>
    </source>
</evidence>
<dbReference type="GeneTree" id="ENSGT00950000182846"/>
<evidence type="ECO:0000256" key="8">
    <source>
        <dbReference type="ARBA" id="ARBA00022759"/>
    </source>
</evidence>
<dbReference type="FunFam" id="3.60.10.10:FF:000047">
    <property type="entry name" value="Deoxyribonuclease"/>
    <property type="match status" value="1"/>
</dbReference>
<gene>
    <name evidence="13" type="primary">DNASE1L2</name>
</gene>
<comment type="subcellular location">
    <subcellularLocation>
        <location evidence="3">Secreted</location>
    </subcellularLocation>
</comment>
<evidence type="ECO:0000256" key="4">
    <source>
        <dbReference type="ARBA" id="ARBA00007359"/>
    </source>
</evidence>
<evidence type="ECO:0000256" key="9">
    <source>
        <dbReference type="ARBA" id="ARBA00022801"/>
    </source>
</evidence>
<dbReference type="Ensembl" id="ENSLLTT00000013294.1">
    <property type="protein sequence ID" value="ENSLLTP00000012798.1"/>
    <property type="gene ID" value="ENSLLTG00000009775.1"/>
</dbReference>
<sequence>MLLFGQLPSKDFLPHQLSQSRFKTISLASVPFTKLSALPELPVTLGLLVLFSNGVWLQDCGSGFKAEREHPACNSQSGQLPEDPEVELQGYSSMKVAAALLGLAWMLHAAVALQICAFNIRSFGDRKLLDQSVSKIIVKILSRYDLVLVQEVRDADLSAVQELGERLNRASKHSYDYVISESLGRENYKEMYLFLYRTQSFSLVDQYQYPNPDSIFSRPPFIVKFAASDSKNKLVLVPLHTSPSEAVAEIDALYDVYLKMIDKWQTDNIMFLGDFNADCSYVGRKDWSSVRLRTSEVFKWLISDDTDTTVGNSDCAYDRIVVSGLKLRKWIVPKSAKVFDFQRAFKLSQEEALAVSDHFPVEVELTSP</sequence>
<evidence type="ECO:0000256" key="5">
    <source>
        <dbReference type="ARBA" id="ARBA00022525"/>
    </source>
</evidence>
<evidence type="ECO:0000259" key="12">
    <source>
        <dbReference type="Pfam" id="PF03372"/>
    </source>
</evidence>
<dbReference type="PROSITE" id="PS00919">
    <property type="entry name" value="DNASE_I_1"/>
    <property type="match status" value="1"/>
</dbReference>
<reference evidence="13" key="1">
    <citation type="submission" date="2025-08" db="UniProtKB">
        <authorList>
            <consortium name="Ensembl"/>
        </authorList>
    </citation>
    <scope>IDENTIFICATION</scope>
</reference>
<comment type="cofactor">
    <cofactor evidence="2">
        <name>Mg(2+)</name>
        <dbReference type="ChEBI" id="CHEBI:18420"/>
    </cofactor>
</comment>
<keyword evidence="9" id="KW-0378">Hydrolase</keyword>
<dbReference type="InterPro" id="IPR005135">
    <property type="entry name" value="Endo/exonuclease/phosphatase"/>
</dbReference>
<dbReference type="GO" id="GO:0005576">
    <property type="term" value="C:extracellular region"/>
    <property type="evidence" value="ECO:0007669"/>
    <property type="project" value="UniProtKB-SubCell"/>
</dbReference>
<dbReference type="Pfam" id="PF03372">
    <property type="entry name" value="Exo_endo_phos"/>
    <property type="match status" value="1"/>
</dbReference>
<comment type="similarity">
    <text evidence="4">Belongs to the DNase I family.</text>
</comment>
<evidence type="ECO:0000256" key="11">
    <source>
        <dbReference type="ARBA" id="ARBA00023157"/>
    </source>
</evidence>
<dbReference type="GO" id="GO:0003677">
    <property type="term" value="F:DNA binding"/>
    <property type="evidence" value="ECO:0007669"/>
    <property type="project" value="TreeGrafter"/>
</dbReference>
<keyword evidence="10" id="KW-0106">Calcium</keyword>
<comment type="cofactor">
    <cofactor evidence="1">
        <name>Ca(2+)</name>
        <dbReference type="ChEBI" id="CHEBI:29108"/>
    </cofactor>
</comment>
<dbReference type="AlphaFoldDB" id="A0A8C5S475"/>
<dbReference type="CDD" id="cd10282">
    <property type="entry name" value="DNase1"/>
    <property type="match status" value="1"/>
</dbReference>